<name>A0A7R8CIA7_LEPSM</name>
<gene>
    <name evidence="1" type="ORF">LSAA_2621</name>
</gene>
<sequence length="144" mass="16307">MTISRMELEAPTISIAHCSTFYFYYFSCGIKHPCLEGFHGGVALASKETVRLENVKACLGVWSKNRKVFVEACNNLESEIRPGDDDSHQIGLLMDVLGLAYERCSQTYNAMEELPSMRNVEDVENQHNGLQNKYVKVLKKPKET</sequence>
<keyword evidence="2" id="KW-1185">Reference proteome</keyword>
<accession>A0A7R8CIA7</accession>
<protein>
    <submittedName>
        <fullName evidence="1">(salmon louse) hypothetical protein</fullName>
    </submittedName>
</protein>
<dbReference type="Proteomes" id="UP000675881">
    <property type="component" value="Chromosome 10"/>
</dbReference>
<dbReference type="EMBL" id="HG994589">
    <property type="protein sequence ID" value="CAF2793969.1"/>
    <property type="molecule type" value="Genomic_DNA"/>
</dbReference>
<dbReference type="AlphaFoldDB" id="A0A7R8CIA7"/>
<evidence type="ECO:0000313" key="2">
    <source>
        <dbReference type="Proteomes" id="UP000675881"/>
    </source>
</evidence>
<evidence type="ECO:0000313" key="1">
    <source>
        <dbReference type="EMBL" id="CAF2793969.1"/>
    </source>
</evidence>
<proteinExistence type="predicted"/>
<organism evidence="1 2">
    <name type="scientific">Lepeophtheirus salmonis</name>
    <name type="common">Salmon louse</name>
    <name type="synonym">Caligus salmonis</name>
    <dbReference type="NCBI Taxonomy" id="72036"/>
    <lineage>
        <taxon>Eukaryota</taxon>
        <taxon>Metazoa</taxon>
        <taxon>Ecdysozoa</taxon>
        <taxon>Arthropoda</taxon>
        <taxon>Crustacea</taxon>
        <taxon>Multicrustacea</taxon>
        <taxon>Hexanauplia</taxon>
        <taxon>Copepoda</taxon>
        <taxon>Siphonostomatoida</taxon>
        <taxon>Caligidae</taxon>
        <taxon>Lepeophtheirus</taxon>
    </lineage>
</organism>
<reference evidence="1" key="1">
    <citation type="submission" date="2021-02" db="EMBL/GenBank/DDBJ databases">
        <authorList>
            <person name="Bekaert M."/>
        </authorList>
    </citation>
    <scope>NUCLEOTIDE SEQUENCE</scope>
    <source>
        <strain evidence="1">IoA-00</strain>
    </source>
</reference>